<feature type="compositionally biased region" description="Basic and acidic residues" evidence="7">
    <location>
        <begin position="526"/>
        <end position="538"/>
    </location>
</feature>
<proteinExistence type="predicted"/>
<keyword evidence="5 6" id="KW-0206">Cytoskeleton</keyword>
<feature type="compositionally biased region" description="Polar residues" evidence="7">
    <location>
        <begin position="929"/>
        <end position="939"/>
    </location>
</feature>
<keyword evidence="6" id="KW-0493">Microtubule</keyword>
<feature type="compositionally biased region" description="Basic and acidic residues" evidence="7">
    <location>
        <begin position="270"/>
        <end position="304"/>
    </location>
</feature>
<evidence type="ECO:0000256" key="5">
    <source>
        <dbReference type="ARBA" id="ARBA00023212"/>
    </source>
</evidence>
<feature type="compositionally biased region" description="Basic and acidic residues" evidence="7">
    <location>
        <begin position="669"/>
        <end position="688"/>
    </location>
</feature>
<dbReference type="EMBL" id="OU963869">
    <property type="protein sequence ID" value="CAH0394919.1"/>
    <property type="molecule type" value="Genomic_DNA"/>
</dbReference>
<feature type="compositionally biased region" description="Low complexity" evidence="7">
    <location>
        <begin position="326"/>
        <end position="340"/>
    </location>
</feature>
<evidence type="ECO:0000256" key="4">
    <source>
        <dbReference type="ARBA" id="ARBA00022737"/>
    </source>
</evidence>
<dbReference type="Proteomes" id="UP001152759">
    <property type="component" value="Chromosome 8"/>
</dbReference>
<dbReference type="Pfam" id="PF00418">
    <property type="entry name" value="Tubulin-binding"/>
    <property type="match status" value="4"/>
</dbReference>
<keyword evidence="9" id="KW-1185">Reference proteome</keyword>
<name>A0A9P0APD7_BEMTA</name>
<keyword evidence="3" id="KW-0597">Phosphoprotein</keyword>
<evidence type="ECO:0000256" key="1">
    <source>
        <dbReference type="ARBA" id="ARBA00004245"/>
    </source>
</evidence>
<keyword evidence="4" id="KW-0677">Repeat</keyword>
<evidence type="ECO:0000313" key="9">
    <source>
        <dbReference type="Proteomes" id="UP001152759"/>
    </source>
</evidence>
<feature type="compositionally biased region" description="Pro residues" evidence="7">
    <location>
        <begin position="144"/>
        <end position="155"/>
    </location>
</feature>
<feature type="compositionally biased region" description="Basic and acidic residues" evidence="7">
    <location>
        <begin position="589"/>
        <end position="601"/>
    </location>
</feature>
<comment type="subcellular location">
    <subcellularLocation>
        <location evidence="1 6">Cytoplasm</location>
        <location evidence="1 6">Cytoskeleton</location>
    </subcellularLocation>
</comment>
<dbReference type="InterPro" id="IPR027324">
    <property type="entry name" value="MAP2/MAP4/Tau"/>
</dbReference>
<keyword evidence="2 6" id="KW-0963">Cytoplasm</keyword>
<feature type="compositionally biased region" description="Basic and acidic residues" evidence="7">
    <location>
        <begin position="231"/>
        <end position="240"/>
    </location>
</feature>
<dbReference type="PANTHER" id="PTHR11501:SF18">
    <property type="entry name" value="MICROTUBULE-ASSOCIATED PROTEIN"/>
    <property type="match status" value="1"/>
</dbReference>
<dbReference type="PROSITE" id="PS00229">
    <property type="entry name" value="TAU_MAP_1"/>
    <property type="match status" value="1"/>
</dbReference>
<feature type="compositionally biased region" description="Basic and acidic residues" evidence="7">
    <location>
        <begin position="738"/>
        <end position="753"/>
    </location>
</feature>
<feature type="compositionally biased region" description="Basic and acidic residues" evidence="7">
    <location>
        <begin position="697"/>
        <end position="716"/>
    </location>
</feature>
<dbReference type="GO" id="GO:0043005">
    <property type="term" value="C:neuron projection"/>
    <property type="evidence" value="ECO:0007669"/>
    <property type="project" value="TreeGrafter"/>
</dbReference>
<dbReference type="GO" id="GO:0005874">
    <property type="term" value="C:microtubule"/>
    <property type="evidence" value="ECO:0007669"/>
    <property type="project" value="UniProtKB-KW"/>
</dbReference>
<evidence type="ECO:0000256" key="2">
    <source>
        <dbReference type="ARBA" id="ARBA00022490"/>
    </source>
</evidence>
<evidence type="ECO:0000313" key="8">
    <source>
        <dbReference type="EMBL" id="CAH0394919.1"/>
    </source>
</evidence>
<dbReference type="PANTHER" id="PTHR11501">
    <property type="entry name" value="MICROTUBULE-ASSOCIATED PROTEIN"/>
    <property type="match status" value="1"/>
</dbReference>
<reference evidence="8" key="1">
    <citation type="submission" date="2021-12" db="EMBL/GenBank/DDBJ databases">
        <authorList>
            <person name="King R."/>
        </authorList>
    </citation>
    <scope>NUCLEOTIDE SEQUENCE</scope>
</reference>
<sequence length="984" mass="108087">MNPTPAPYPQQIDSPKTKEFRAATPEGVVEGKLPPDMMRMKSMSGRETPTRGMMTPEGRDSPTTMHYPPVPTGYRPSSSPQYAARRDSNDKQMMEPRPATAMDRRDTPPMMRPRLDDDDPNRFNPRRPPEGARPESPADMFRKPPTPRNGVPPPMIQRMDSRASIGEADRFPPMAAKPPTPRYPETPPAGYEGRRPEDYTGPYGPPRPPVDYARTPPRTPGPRLQNGGEYVKMEDVEPRPQKPMTLDLSSANRVGTPERPGNGRMGADARTPDQKPGEVRRARIVIEDGDHDSGVDESTQRKDLSTNGDFKSPLKSPTKIPGLKKSPSTRTARTPTRSNPKTPDEPSESQERKKVPMNKIQVGAAPSPNLKTVTSKIGSLQNASYKPGGGKVKIESKKLDWKAAPRIAAKNETYQPSGGEKKIQQQKLQWNAKSKIGSLENATYKPGGGDKKIETIKLDFKDKAKPKIGSKENVKHIPGGGTVKNLRASRSRSRPRNGPQIEEHKLEIKAQSKVGSLDNVKYKPGGGDKKIFDDKEYLKQMAATSGAKLESEHASASQNRSKSTSRKSSRDRRSPIHLTPNGQAPKGFPDAKSEKPTEDRLTPGSSPLSNQEKVLKEPDNQPKSPAELKPPSTPSINTNSTKNETRTPPDSTDNNDNKIEQKLTPNQTPEKDNPPPRKTPEKIEEVKIESPPGMRPKTAENRGENQIRPDSVEQKPLKPSGASLEKTLSIENSGNQPSKDEPKRLPEVNRPDPPKPASPNTFPEKPPTPISAKPPTPTAPSKPATPSPAPTGNPTNSKPPTPQEQRFSESPQRDPVVTPQPFTRSEPPKNIPRPATGERRVEPQKSSPDFSPKFGIREPPSPKDLGRKLVAAPGEVRFDDAGKRMSTSPGKVPDSSRFDRPESRGEPVARPKTSDAAPKMVKPMDSMPGQRQEQYQTMRNLAEKGRVGSPGDFRQDSIGDRTPEPPRTAPPMVKKPVSGPPPEY</sequence>
<feature type="compositionally biased region" description="Pro residues" evidence="7">
    <location>
        <begin position="764"/>
        <end position="802"/>
    </location>
</feature>
<dbReference type="GO" id="GO:0031175">
    <property type="term" value="P:neuron projection development"/>
    <property type="evidence" value="ECO:0007669"/>
    <property type="project" value="TreeGrafter"/>
</dbReference>
<feature type="region of interest" description="Disordered" evidence="7">
    <location>
        <begin position="1"/>
        <end position="371"/>
    </location>
</feature>
<dbReference type="GO" id="GO:0008017">
    <property type="term" value="F:microtubule binding"/>
    <property type="evidence" value="ECO:0007669"/>
    <property type="project" value="InterPro"/>
</dbReference>
<feature type="compositionally biased region" description="Basic and acidic residues" evidence="7">
    <location>
        <begin position="84"/>
        <end position="94"/>
    </location>
</feature>
<gene>
    <name evidence="8" type="ORF">BEMITA_LOCUS13166</name>
</gene>
<feature type="compositionally biased region" description="Basic and acidic residues" evidence="7">
    <location>
        <begin position="894"/>
        <end position="913"/>
    </location>
</feature>
<dbReference type="AlphaFoldDB" id="A0A9P0APD7"/>
<evidence type="ECO:0000256" key="6">
    <source>
        <dbReference type="RuleBase" id="RU000686"/>
    </source>
</evidence>
<feature type="region of interest" description="Disordered" evidence="7">
    <location>
        <begin position="464"/>
        <end position="984"/>
    </location>
</feature>
<feature type="compositionally biased region" description="Basic and acidic residues" evidence="7">
    <location>
        <begin position="501"/>
        <end position="510"/>
    </location>
</feature>
<organism evidence="8 9">
    <name type="scientific">Bemisia tabaci</name>
    <name type="common">Sweetpotato whitefly</name>
    <name type="synonym">Aleurodes tabaci</name>
    <dbReference type="NCBI Taxonomy" id="7038"/>
    <lineage>
        <taxon>Eukaryota</taxon>
        <taxon>Metazoa</taxon>
        <taxon>Ecdysozoa</taxon>
        <taxon>Arthropoda</taxon>
        <taxon>Hexapoda</taxon>
        <taxon>Insecta</taxon>
        <taxon>Pterygota</taxon>
        <taxon>Neoptera</taxon>
        <taxon>Paraneoptera</taxon>
        <taxon>Hemiptera</taxon>
        <taxon>Sternorrhyncha</taxon>
        <taxon>Aleyrodoidea</taxon>
        <taxon>Aleyrodidae</taxon>
        <taxon>Aleyrodinae</taxon>
        <taxon>Bemisia</taxon>
    </lineage>
</organism>
<dbReference type="InterPro" id="IPR001084">
    <property type="entry name" value="MAP_tubulin-bd_rpt"/>
</dbReference>
<accession>A0A9P0APD7</accession>
<feature type="compositionally biased region" description="Pro residues" evidence="7">
    <location>
        <begin position="175"/>
        <end position="187"/>
    </location>
</feature>
<feature type="compositionally biased region" description="Polar residues" evidence="7">
    <location>
        <begin position="634"/>
        <end position="654"/>
    </location>
</feature>
<dbReference type="PROSITE" id="PS51491">
    <property type="entry name" value="TAU_MAP_2"/>
    <property type="match status" value="4"/>
</dbReference>
<feature type="compositionally biased region" description="Basic and acidic residues" evidence="7">
    <location>
        <begin position="464"/>
        <end position="475"/>
    </location>
</feature>
<dbReference type="GO" id="GO:0000226">
    <property type="term" value="P:microtubule cytoskeleton organization"/>
    <property type="evidence" value="ECO:0007669"/>
    <property type="project" value="TreeGrafter"/>
</dbReference>
<protein>
    <recommendedName>
        <fullName evidence="6">Microtubule-associated protein</fullName>
    </recommendedName>
</protein>
<evidence type="ECO:0000256" key="3">
    <source>
        <dbReference type="ARBA" id="ARBA00022553"/>
    </source>
</evidence>
<evidence type="ECO:0000256" key="7">
    <source>
        <dbReference type="SAM" id="MobiDB-lite"/>
    </source>
</evidence>
<feature type="compositionally biased region" description="Basic and acidic residues" evidence="7">
    <location>
        <begin position="953"/>
        <end position="964"/>
    </location>
</feature>
<feature type="compositionally biased region" description="Polar residues" evidence="7">
    <location>
        <begin position="603"/>
        <end position="612"/>
    </location>
</feature>